<organism evidence="1 2">
    <name type="scientific">Trifolium pratense</name>
    <name type="common">Red clover</name>
    <dbReference type="NCBI Taxonomy" id="57577"/>
    <lineage>
        <taxon>Eukaryota</taxon>
        <taxon>Viridiplantae</taxon>
        <taxon>Streptophyta</taxon>
        <taxon>Embryophyta</taxon>
        <taxon>Tracheophyta</taxon>
        <taxon>Spermatophyta</taxon>
        <taxon>Magnoliopsida</taxon>
        <taxon>eudicotyledons</taxon>
        <taxon>Gunneridae</taxon>
        <taxon>Pentapetalae</taxon>
        <taxon>rosids</taxon>
        <taxon>fabids</taxon>
        <taxon>Fabales</taxon>
        <taxon>Fabaceae</taxon>
        <taxon>Papilionoideae</taxon>
        <taxon>50 kb inversion clade</taxon>
        <taxon>NPAAA clade</taxon>
        <taxon>Hologalegina</taxon>
        <taxon>IRL clade</taxon>
        <taxon>Trifolieae</taxon>
        <taxon>Trifolium</taxon>
    </lineage>
</organism>
<protein>
    <submittedName>
        <fullName evidence="1">Uncharacterized protein</fullName>
    </submittedName>
</protein>
<accession>A0A2K3JNK9</accession>
<sequence length="37" mass="4268">MSAELSKIKIDTLKLMAENNEMRSIVQTIEEEIDSKE</sequence>
<reference evidence="1 2" key="1">
    <citation type="journal article" date="2014" name="Am. J. Bot.">
        <title>Genome assembly and annotation for red clover (Trifolium pratense; Fabaceae).</title>
        <authorList>
            <person name="Istvanek J."/>
            <person name="Jaros M."/>
            <person name="Krenek A."/>
            <person name="Repkova J."/>
        </authorList>
    </citation>
    <scope>NUCLEOTIDE SEQUENCE [LARGE SCALE GENOMIC DNA]</scope>
    <source>
        <strain evidence="2">cv. Tatra</strain>
        <tissue evidence="1">Young leaves</tissue>
    </source>
</reference>
<comment type="caution">
    <text evidence="1">The sequence shown here is derived from an EMBL/GenBank/DDBJ whole genome shotgun (WGS) entry which is preliminary data.</text>
</comment>
<dbReference type="EMBL" id="ASHM01072220">
    <property type="protein sequence ID" value="PNX55624.1"/>
    <property type="molecule type" value="Genomic_DNA"/>
</dbReference>
<dbReference type="AlphaFoldDB" id="A0A2K3JNK9"/>
<evidence type="ECO:0000313" key="2">
    <source>
        <dbReference type="Proteomes" id="UP000236291"/>
    </source>
</evidence>
<feature type="non-terminal residue" evidence="1">
    <location>
        <position position="37"/>
    </location>
</feature>
<evidence type="ECO:0000313" key="1">
    <source>
        <dbReference type="EMBL" id="PNX55624.1"/>
    </source>
</evidence>
<reference evidence="1 2" key="2">
    <citation type="journal article" date="2017" name="Front. Plant Sci.">
        <title>Gene Classification and Mining of Molecular Markers Useful in Red Clover (Trifolium pratense) Breeding.</title>
        <authorList>
            <person name="Istvanek J."/>
            <person name="Dluhosova J."/>
            <person name="Dluhos P."/>
            <person name="Patkova L."/>
            <person name="Nedelnik J."/>
            <person name="Repkova J."/>
        </authorList>
    </citation>
    <scope>NUCLEOTIDE SEQUENCE [LARGE SCALE GENOMIC DNA]</scope>
    <source>
        <strain evidence="2">cv. Tatra</strain>
        <tissue evidence="1">Young leaves</tissue>
    </source>
</reference>
<proteinExistence type="predicted"/>
<gene>
    <name evidence="1" type="ORF">L195_g049254</name>
</gene>
<name>A0A2K3JNK9_TRIPR</name>
<dbReference type="Proteomes" id="UP000236291">
    <property type="component" value="Unassembled WGS sequence"/>
</dbReference>